<evidence type="ECO:0000259" key="2">
    <source>
        <dbReference type="Pfam" id="PF13400"/>
    </source>
</evidence>
<proteinExistence type="predicted"/>
<keyword evidence="1" id="KW-0472">Membrane</keyword>
<organism evidence="3 4">
    <name type="scientific">Microlunatus kandeliicorticis</name>
    <dbReference type="NCBI Taxonomy" id="1759536"/>
    <lineage>
        <taxon>Bacteria</taxon>
        <taxon>Bacillati</taxon>
        <taxon>Actinomycetota</taxon>
        <taxon>Actinomycetes</taxon>
        <taxon>Propionibacteriales</taxon>
        <taxon>Propionibacteriaceae</taxon>
        <taxon>Microlunatus</taxon>
    </lineage>
</organism>
<evidence type="ECO:0000256" key="1">
    <source>
        <dbReference type="SAM" id="Phobius"/>
    </source>
</evidence>
<protein>
    <submittedName>
        <fullName evidence="3">Flp pilus assembly protein TadG</fullName>
    </submittedName>
</protein>
<evidence type="ECO:0000313" key="3">
    <source>
        <dbReference type="EMBL" id="MBA8793011.1"/>
    </source>
</evidence>
<dbReference type="EMBL" id="JACGWT010000001">
    <property type="protein sequence ID" value="MBA8793011.1"/>
    <property type="molecule type" value="Genomic_DNA"/>
</dbReference>
<dbReference type="InterPro" id="IPR028087">
    <property type="entry name" value="Tad_N"/>
</dbReference>
<accession>A0A7W3IPS3</accession>
<feature type="transmembrane region" description="Helical" evidence="1">
    <location>
        <begin position="26"/>
        <end position="47"/>
    </location>
</feature>
<comment type="caution">
    <text evidence="3">The sequence shown here is derived from an EMBL/GenBank/DDBJ whole genome shotgun (WGS) entry which is preliminary data.</text>
</comment>
<name>A0A7W3IPS3_9ACTN</name>
<reference evidence="3 4" key="1">
    <citation type="submission" date="2020-07" db="EMBL/GenBank/DDBJ databases">
        <title>Sequencing the genomes of 1000 actinobacteria strains.</title>
        <authorList>
            <person name="Klenk H.-P."/>
        </authorList>
    </citation>
    <scope>NUCLEOTIDE SEQUENCE [LARGE SCALE GENOMIC DNA]</scope>
    <source>
        <strain evidence="3 4">DSM 100723</strain>
    </source>
</reference>
<sequence>MQRLITRLVSRLLGPRRRRVRRADHGGVSVTVALLMIPVLGFAAVALDAAGLYATKAQLQNGADAAALAVAQNCARRACGTPAATAAGLASANMITGSANAAVSPAGLSPSTGQVTVTTSTTRTNLFAGVLGSRSTPVTARATARWGTPSGGTAVLPLTFSLCEWRAQTGLLFGLSASLGLPASTTAVTILFTKTSNTGCTGPSGNIVPGGFGWVDPNAGGCQAISVVAGVMSSSTGNSPPGSCSASAFAGFQNKTVLLPIFDSWSGTGNNATYRVYAYAAFTITGYYFAGQYGWNDPCSGNARCIRGYFTGMVSLDSSFTYSTSAPDLGAEVVVLTS</sequence>
<dbReference type="Proteomes" id="UP000523079">
    <property type="component" value="Unassembled WGS sequence"/>
</dbReference>
<keyword evidence="1" id="KW-1133">Transmembrane helix</keyword>
<dbReference type="RefSeq" id="WP_182558576.1">
    <property type="nucleotide sequence ID" value="NZ_JACGWT010000001.1"/>
</dbReference>
<feature type="domain" description="Putative Flp pilus-assembly TadG-like N-terminal" evidence="2">
    <location>
        <begin position="26"/>
        <end position="72"/>
    </location>
</feature>
<keyword evidence="4" id="KW-1185">Reference proteome</keyword>
<keyword evidence="1" id="KW-0812">Transmembrane</keyword>
<dbReference type="Pfam" id="PF13400">
    <property type="entry name" value="Tad"/>
    <property type="match status" value="1"/>
</dbReference>
<evidence type="ECO:0000313" key="4">
    <source>
        <dbReference type="Proteomes" id="UP000523079"/>
    </source>
</evidence>
<gene>
    <name evidence="3" type="ORF">FHX74_000605</name>
</gene>
<dbReference type="AlphaFoldDB" id="A0A7W3IPS3"/>